<dbReference type="GO" id="GO:0005834">
    <property type="term" value="C:heterotrimeric G-protein complex"/>
    <property type="evidence" value="ECO:0007669"/>
    <property type="project" value="TreeGrafter"/>
</dbReference>
<sequence>MGCCASIEQKEELSPNSLSVTAKDLPCYKLLFLGAGESGKSTLFKRMQLRYGRGYTDEERVNFLPVIYENTISPMKTLIWQAEHLGVEHNCQIRPENAEFASLIQNLPEDDLFLDQQIAEAVSILWEDPAIKNTFDLRSGFQIQDSADYFFENCMSIADEDYIPSETDILRCRDRTTGILHQTFDFDGSLFDVYDVGGQRAERKKWMNCFKNVKAVLFVVALSEYDQVCFEDDLTNRLEESMGVFSNVCNSNWFRSTPVILLLNKKDLFKEKLEKHPLSECFHEFQGGEEYEAACQFIREKFEDLNTTEGKIYPHFVCATSEEEDVISNVFKSVQEIIRMDSLLI</sequence>
<dbReference type="CDD" id="cd00066">
    <property type="entry name" value="G-alpha"/>
    <property type="match status" value="1"/>
</dbReference>
<dbReference type="GO" id="GO:0001664">
    <property type="term" value="F:G protein-coupled receptor binding"/>
    <property type="evidence" value="ECO:0007669"/>
    <property type="project" value="TreeGrafter"/>
</dbReference>
<keyword evidence="2" id="KW-0519">Myristate</keyword>
<evidence type="ECO:0000256" key="5">
    <source>
        <dbReference type="ARBA" id="ARBA00022842"/>
    </source>
</evidence>
<evidence type="ECO:0000256" key="2">
    <source>
        <dbReference type="ARBA" id="ARBA00022707"/>
    </source>
</evidence>
<dbReference type="SUPFAM" id="SSF47895">
    <property type="entry name" value="Transducin (alpha subunit), insertion domain"/>
    <property type="match status" value="1"/>
</dbReference>
<dbReference type="EMBL" id="IACT01007888">
    <property type="protein sequence ID" value="LAC27000.1"/>
    <property type="molecule type" value="mRNA"/>
</dbReference>
<dbReference type="PROSITE" id="PS51882">
    <property type="entry name" value="G_ALPHA"/>
    <property type="match status" value="1"/>
</dbReference>
<feature type="binding site" evidence="10">
    <location>
        <position position="319"/>
    </location>
    <ligand>
        <name>GTP</name>
        <dbReference type="ChEBI" id="CHEBI:37565"/>
    </ligand>
</feature>
<dbReference type="Gene3D" id="3.40.50.300">
    <property type="entry name" value="P-loop containing nucleotide triphosphate hydrolases"/>
    <property type="match status" value="1"/>
</dbReference>
<keyword evidence="5 11" id="KW-0460">Magnesium</keyword>
<protein>
    <submittedName>
        <fullName evidence="12">Guanine nucleotide-binding protein alphasubunit</fullName>
    </submittedName>
</protein>
<dbReference type="GO" id="GO:0046872">
    <property type="term" value="F:metal ion binding"/>
    <property type="evidence" value="ECO:0007669"/>
    <property type="project" value="UniProtKB-KW"/>
</dbReference>
<dbReference type="Pfam" id="PF00503">
    <property type="entry name" value="G-alpha"/>
    <property type="match status" value="1"/>
</dbReference>
<proteinExistence type="evidence at transcript level"/>
<dbReference type="InterPro" id="IPR011025">
    <property type="entry name" value="GproteinA_insert"/>
</dbReference>
<dbReference type="GO" id="GO:0007188">
    <property type="term" value="P:adenylate cyclase-modulating G protein-coupled receptor signaling pathway"/>
    <property type="evidence" value="ECO:0007669"/>
    <property type="project" value="TreeGrafter"/>
</dbReference>
<dbReference type="SUPFAM" id="SSF52540">
    <property type="entry name" value="P-loop containing nucleoside triphosphate hydrolases"/>
    <property type="match status" value="1"/>
</dbReference>
<keyword evidence="3 11" id="KW-0479">Metal-binding</keyword>
<dbReference type="PANTHER" id="PTHR10218">
    <property type="entry name" value="GTP-BINDING PROTEIN ALPHA SUBUNIT"/>
    <property type="match status" value="1"/>
</dbReference>
<evidence type="ECO:0000256" key="7">
    <source>
        <dbReference type="ARBA" id="ARBA00023139"/>
    </source>
</evidence>
<dbReference type="GO" id="GO:0031683">
    <property type="term" value="F:G-protein beta/gamma-subunit complex binding"/>
    <property type="evidence" value="ECO:0007669"/>
    <property type="project" value="InterPro"/>
</dbReference>
<keyword evidence="7" id="KW-0564">Palmitate</keyword>
<dbReference type="Gene3D" id="1.10.400.10">
    <property type="entry name" value="GI Alpha 1, domain 2-like"/>
    <property type="match status" value="1"/>
</dbReference>
<dbReference type="FunFam" id="1.10.400.10:FF:000007">
    <property type="entry name" value="Guanine nucleotide-binding protein subunit alpha"/>
    <property type="match status" value="1"/>
</dbReference>
<feature type="binding site" evidence="10">
    <location>
        <begin position="264"/>
        <end position="267"/>
    </location>
    <ligand>
        <name>GTP</name>
        <dbReference type="ChEBI" id="CHEBI:37565"/>
    </ligand>
</feature>
<keyword evidence="9" id="KW-0449">Lipoprotein</keyword>
<dbReference type="GO" id="GO:0032502">
    <property type="term" value="P:developmental process"/>
    <property type="evidence" value="ECO:0007669"/>
    <property type="project" value="UniProtKB-ARBA"/>
</dbReference>
<feature type="binding site" evidence="10">
    <location>
        <begin position="195"/>
        <end position="199"/>
    </location>
    <ligand>
        <name>GTP</name>
        <dbReference type="ChEBI" id="CHEBI:37565"/>
    </ligand>
</feature>
<dbReference type="PANTHER" id="PTHR10218:SF302">
    <property type="entry name" value="GUANINE NUCLEOTIDE-BINDING PROTEIN ALPHA-5 SUBUNIT"/>
    <property type="match status" value="1"/>
</dbReference>
<feature type="binding site" evidence="10">
    <location>
        <begin position="170"/>
        <end position="176"/>
    </location>
    <ligand>
        <name>GTP</name>
        <dbReference type="ChEBI" id="CHEBI:37565"/>
    </ligand>
</feature>
<evidence type="ECO:0000256" key="8">
    <source>
        <dbReference type="ARBA" id="ARBA00023224"/>
    </source>
</evidence>
<evidence type="ECO:0000256" key="1">
    <source>
        <dbReference type="ARBA" id="ARBA00011356"/>
    </source>
</evidence>
<dbReference type="PRINTS" id="PR00318">
    <property type="entry name" value="GPROTEINA"/>
</dbReference>
<evidence type="ECO:0000256" key="6">
    <source>
        <dbReference type="ARBA" id="ARBA00023134"/>
    </source>
</evidence>
<feature type="binding site" evidence="11">
    <location>
        <position position="41"/>
    </location>
    <ligand>
        <name>Mg(2+)</name>
        <dbReference type="ChEBI" id="CHEBI:18420"/>
    </ligand>
</feature>
<feature type="binding site" evidence="11">
    <location>
        <position position="176"/>
    </location>
    <ligand>
        <name>Mg(2+)</name>
        <dbReference type="ChEBI" id="CHEBI:18420"/>
    </ligand>
</feature>
<feature type="binding site" evidence="10">
    <location>
        <begin position="145"/>
        <end position="146"/>
    </location>
    <ligand>
        <name>GTP</name>
        <dbReference type="ChEBI" id="CHEBI:37565"/>
    </ligand>
</feature>
<dbReference type="GO" id="GO:0005737">
    <property type="term" value="C:cytoplasm"/>
    <property type="evidence" value="ECO:0007669"/>
    <property type="project" value="TreeGrafter"/>
</dbReference>
<evidence type="ECO:0000256" key="9">
    <source>
        <dbReference type="ARBA" id="ARBA00023288"/>
    </source>
</evidence>
<comment type="subunit">
    <text evidence="1">G proteins are composed of 3 units; alpha, beta and gamma. The alpha chain contains the guanine nucleotide binding site.</text>
</comment>
<dbReference type="FunFam" id="3.40.50.300:FF:002307">
    <property type="entry name" value="Guanine nucleotide-binding protein G(k) subunit alpha"/>
    <property type="match status" value="1"/>
</dbReference>
<evidence type="ECO:0000313" key="12">
    <source>
        <dbReference type="EMBL" id="LAC27000.1"/>
    </source>
</evidence>
<reference evidence="12" key="1">
    <citation type="submission" date="2017-11" db="EMBL/GenBank/DDBJ databases">
        <title>The sensing device of the deep-sea amphipod.</title>
        <authorList>
            <person name="Kobayashi H."/>
            <person name="Nagahama T."/>
            <person name="Arai W."/>
            <person name="Sasagawa Y."/>
            <person name="Umeda M."/>
            <person name="Hayashi T."/>
            <person name="Nikaido I."/>
            <person name="Watanabe H."/>
            <person name="Oguri K."/>
            <person name="Kitazato H."/>
            <person name="Fujioka K."/>
            <person name="Kido Y."/>
            <person name="Takami H."/>
        </authorList>
    </citation>
    <scope>NUCLEOTIDE SEQUENCE</scope>
    <source>
        <tissue evidence="12">Whole body</tissue>
    </source>
</reference>
<dbReference type="InterPro" id="IPR001019">
    <property type="entry name" value="Gprotein_alpha_su"/>
</dbReference>
<name>A0A6A7G840_9CRUS</name>
<dbReference type="InterPro" id="IPR027417">
    <property type="entry name" value="P-loop_NTPase"/>
</dbReference>
<keyword evidence="4 10" id="KW-0547">Nucleotide-binding</keyword>
<dbReference type="AlphaFoldDB" id="A0A6A7G840"/>
<keyword evidence="6 10" id="KW-0342">GTP-binding</keyword>
<dbReference type="GO" id="GO:0005525">
    <property type="term" value="F:GTP binding"/>
    <property type="evidence" value="ECO:0007669"/>
    <property type="project" value="UniProtKB-KW"/>
</dbReference>
<organism evidence="12">
    <name type="scientific">Hirondellea gigas</name>
    <dbReference type="NCBI Taxonomy" id="1518452"/>
    <lineage>
        <taxon>Eukaryota</taxon>
        <taxon>Metazoa</taxon>
        <taxon>Ecdysozoa</taxon>
        <taxon>Arthropoda</taxon>
        <taxon>Crustacea</taxon>
        <taxon>Multicrustacea</taxon>
        <taxon>Malacostraca</taxon>
        <taxon>Eumalacostraca</taxon>
        <taxon>Peracarida</taxon>
        <taxon>Amphipoda</taxon>
        <taxon>Amphilochidea</taxon>
        <taxon>Lysianassida</taxon>
        <taxon>Lysianassidira</taxon>
        <taxon>Lysianassoidea</taxon>
        <taxon>Lysianassidae</taxon>
        <taxon>Hirondellea</taxon>
    </lineage>
</organism>
<dbReference type="SMART" id="SM00275">
    <property type="entry name" value="G_alpha"/>
    <property type="match status" value="1"/>
</dbReference>
<evidence type="ECO:0000256" key="4">
    <source>
        <dbReference type="ARBA" id="ARBA00022741"/>
    </source>
</evidence>
<evidence type="ECO:0000256" key="3">
    <source>
        <dbReference type="ARBA" id="ARBA00022723"/>
    </source>
</evidence>
<feature type="binding site" evidence="10">
    <location>
        <begin position="37"/>
        <end position="42"/>
    </location>
    <ligand>
        <name>GTP</name>
        <dbReference type="ChEBI" id="CHEBI:37565"/>
    </ligand>
</feature>
<accession>A0A6A7G840</accession>
<keyword evidence="8" id="KW-0807">Transducer</keyword>
<evidence type="ECO:0000256" key="11">
    <source>
        <dbReference type="PIRSR" id="PIRSR601019-2"/>
    </source>
</evidence>
<evidence type="ECO:0000256" key="10">
    <source>
        <dbReference type="PIRSR" id="PIRSR601019-1"/>
    </source>
</evidence>
<dbReference type="GO" id="GO:0003924">
    <property type="term" value="F:GTPase activity"/>
    <property type="evidence" value="ECO:0007669"/>
    <property type="project" value="InterPro"/>
</dbReference>